<feature type="region of interest" description="Disordered" evidence="1">
    <location>
        <begin position="17"/>
        <end position="74"/>
    </location>
</feature>
<dbReference type="Proteomes" id="UP000246464">
    <property type="component" value="Chromosome 1"/>
</dbReference>
<accession>A0A2U9AWR3</accession>
<evidence type="ECO:0000313" key="2">
    <source>
        <dbReference type="EMBL" id="AWO96060.1"/>
    </source>
</evidence>
<keyword evidence="3" id="KW-1185">Reference proteome</keyword>
<protein>
    <submittedName>
        <fullName evidence="2">Uncharacterized protein</fullName>
    </submittedName>
</protein>
<organism evidence="2 3">
    <name type="scientific">Scophthalmus maximus</name>
    <name type="common">Turbot</name>
    <name type="synonym">Psetta maxima</name>
    <dbReference type="NCBI Taxonomy" id="52904"/>
    <lineage>
        <taxon>Eukaryota</taxon>
        <taxon>Metazoa</taxon>
        <taxon>Chordata</taxon>
        <taxon>Craniata</taxon>
        <taxon>Vertebrata</taxon>
        <taxon>Euteleostomi</taxon>
        <taxon>Actinopterygii</taxon>
        <taxon>Neopterygii</taxon>
        <taxon>Teleostei</taxon>
        <taxon>Neoteleostei</taxon>
        <taxon>Acanthomorphata</taxon>
        <taxon>Carangaria</taxon>
        <taxon>Pleuronectiformes</taxon>
        <taxon>Pleuronectoidei</taxon>
        <taxon>Scophthalmidae</taxon>
        <taxon>Scophthalmus</taxon>
    </lineage>
</organism>
<feature type="compositionally biased region" description="Basic and acidic residues" evidence="1">
    <location>
        <begin position="63"/>
        <end position="74"/>
    </location>
</feature>
<evidence type="ECO:0000256" key="1">
    <source>
        <dbReference type="SAM" id="MobiDB-lite"/>
    </source>
</evidence>
<reference evidence="2 3" key="1">
    <citation type="submission" date="2017-12" db="EMBL/GenBank/DDBJ databases">
        <title>Integrating genomic resources of turbot (Scophthalmus maximus) in depth evaluation of genetic and physical mapping variation across individuals.</title>
        <authorList>
            <person name="Martinez P."/>
        </authorList>
    </citation>
    <scope>NUCLEOTIDE SEQUENCE [LARGE SCALE GENOMIC DNA]</scope>
</reference>
<dbReference type="EMBL" id="CP026243">
    <property type="protein sequence ID" value="AWO96060.1"/>
    <property type="molecule type" value="Genomic_DNA"/>
</dbReference>
<proteinExistence type="predicted"/>
<name>A0A2U9AWR3_SCOMX</name>
<gene>
    <name evidence="2" type="ORF">SMAX5B_006847</name>
</gene>
<dbReference type="AlphaFoldDB" id="A0A2U9AWR3"/>
<sequence length="74" mass="8154">MGSVQCRAHTLRSLGSAANPAFLPPTDGKNRLSIRNEEETHMKDTRRRCVTGPGVRSPPGKKTQPERREEDAAV</sequence>
<evidence type="ECO:0000313" key="3">
    <source>
        <dbReference type="Proteomes" id="UP000246464"/>
    </source>
</evidence>
<feature type="compositionally biased region" description="Basic and acidic residues" evidence="1">
    <location>
        <begin position="28"/>
        <end position="43"/>
    </location>
</feature>